<accession>A0A455SCG1</accession>
<name>A0A455SCG1_9CHLR</name>
<gene>
    <name evidence="1" type="ORF">KTC_08880</name>
</gene>
<proteinExistence type="predicted"/>
<organism evidence="1">
    <name type="scientific">Thermosporothrix sp. COM3</name>
    <dbReference type="NCBI Taxonomy" id="2490863"/>
    <lineage>
        <taxon>Bacteria</taxon>
        <taxon>Bacillati</taxon>
        <taxon>Chloroflexota</taxon>
        <taxon>Ktedonobacteria</taxon>
        <taxon>Ktedonobacterales</taxon>
        <taxon>Thermosporotrichaceae</taxon>
        <taxon>Thermosporothrix</taxon>
    </lineage>
</organism>
<evidence type="ECO:0000313" key="1">
    <source>
        <dbReference type="EMBL" id="BBH86137.1"/>
    </source>
</evidence>
<dbReference type="AlphaFoldDB" id="A0A455SCG1"/>
<reference evidence="1" key="1">
    <citation type="submission" date="2018-12" db="EMBL/GenBank/DDBJ databases">
        <title>Novel natural products biosynthetic potential of the class Ktedonobacteria.</title>
        <authorList>
            <person name="Zheng Y."/>
            <person name="Saitou A."/>
            <person name="Wang C.M."/>
            <person name="Toyoda A."/>
            <person name="Minakuchi Y."/>
            <person name="Sekiguchi Y."/>
            <person name="Ueda K."/>
            <person name="Takano H."/>
            <person name="Sakai Y."/>
            <person name="Yokota A."/>
            <person name="Yabe S."/>
        </authorList>
    </citation>
    <scope>NUCLEOTIDE SEQUENCE</scope>
    <source>
        <strain evidence="1">COM3</strain>
    </source>
</reference>
<sequence length="65" mass="7480">MTTGAKEEYNMNVEQIKYQTCPYDQEEAILLVDPETESMPDTDEDGDLQYYCPAGHHTFSLDEDN</sequence>
<protein>
    <submittedName>
        <fullName evidence="1">Uncharacterized protein</fullName>
    </submittedName>
</protein>
<dbReference type="EMBL" id="AP019376">
    <property type="protein sequence ID" value="BBH86137.1"/>
    <property type="molecule type" value="Genomic_DNA"/>
</dbReference>